<feature type="compositionally biased region" description="Low complexity" evidence="1">
    <location>
        <begin position="206"/>
        <end position="225"/>
    </location>
</feature>
<keyword evidence="3" id="KW-1185">Reference proteome</keyword>
<feature type="compositionally biased region" description="Low complexity" evidence="1">
    <location>
        <begin position="335"/>
        <end position="352"/>
    </location>
</feature>
<gene>
    <name evidence="2" type="ORF">FN846DRAFT_380003</name>
</gene>
<evidence type="ECO:0000256" key="1">
    <source>
        <dbReference type="SAM" id="MobiDB-lite"/>
    </source>
</evidence>
<feature type="compositionally biased region" description="Low complexity" evidence="1">
    <location>
        <begin position="435"/>
        <end position="451"/>
    </location>
</feature>
<comment type="caution">
    <text evidence="2">The sequence shown here is derived from an EMBL/GenBank/DDBJ whole genome shotgun (WGS) entry which is preliminary data.</text>
</comment>
<name>A0A5J5F5W7_9PEZI</name>
<feature type="compositionally biased region" description="Low complexity" evidence="1">
    <location>
        <begin position="407"/>
        <end position="420"/>
    </location>
</feature>
<protein>
    <submittedName>
        <fullName evidence="2">Uncharacterized protein</fullName>
    </submittedName>
</protein>
<feature type="compositionally biased region" description="Basic residues" evidence="1">
    <location>
        <begin position="1"/>
        <end position="11"/>
    </location>
</feature>
<feature type="compositionally biased region" description="Polar residues" evidence="1">
    <location>
        <begin position="424"/>
        <end position="434"/>
    </location>
</feature>
<feature type="region of interest" description="Disordered" evidence="1">
    <location>
        <begin position="1"/>
        <end position="524"/>
    </location>
</feature>
<proteinExistence type="predicted"/>
<sequence>MAPKKNAKKSSKAPSGRGPGRPRKKPLPLPVNAPETVAEAAEEALPEAVQPSASSIIAELQPSESSTRSSTALPSPSPEDSSQPLPRSPDKILAEADNILSLSFDAHDREEPKPSDYYLDGSPYHSREASPAHSMRSDPGVKSISEAKSVPEVKSVSEIAEISHHNSPEMAKAPKGPSKTPIKVTATLTVGPRTLSPRKTRSQRGTSSPTTAPVASSSTSTPAVSKNSPAIPVHTSIPKDTIRVRSPVETNHSAIPTTNHPPVATRSVKKRKTPPSSPAQKRRSRNVLPAPMPPPLEEEDEEEAQNQPTTGTPSEGAAGSSFSAPREFGPIANGRRLQQTATTRRSATAARTGVPEAPSMATPIAKKTSSSVSQGTIPVPSLGTALHESTLPNLPAPLSTPKASAEPMPTSSTPTPINTPVQFPISTAPISQNASGGVSTVSVPSSTPTLRRSSRARGVRATSPPPPTPQPLRSTRKRKEPSAPAVPEERTQTRSTSRNVRVKAGGKSLSGAREASTRTASEEE</sequence>
<dbReference type="InParanoid" id="A0A5J5F5W7"/>
<organism evidence="2 3">
    <name type="scientific">Sphaerosporella brunnea</name>
    <dbReference type="NCBI Taxonomy" id="1250544"/>
    <lineage>
        <taxon>Eukaryota</taxon>
        <taxon>Fungi</taxon>
        <taxon>Dikarya</taxon>
        <taxon>Ascomycota</taxon>
        <taxon>Pezizomycotina</taxon>
        <taxon>Pezizomycetes</taxon>
        <taxon>Pezizales</taxon>
        <taxon>Pyronemataceae</taxon>
        <taxon>Sphaerosporella</taxon>
    </lineage>
</organism>
<feature type="compositionally biased region" description="Polar residues" evidence="1">
    <location>
        <begin position="367"/>
        <end position="376"/>
    </location>
</feature>
<dbReference type="EMBL" id="VXIS01000031">
    <property type="protein sequence ID" value="KAA8911860.1"/>
    <property type="molecule type" value="Genomic_DNA"/>
</dbReference>
<feature type="compositionally biased region" description="Polar residues" evidence="1">
    <location>
        <begin position="62"/>
        <end position="85"/>
    </location>
</feature>
<accession>A0A5J5F5W7</accession>
<feature type="compositionally biased region" description="Low complexity" evidence="1">
    <location>
        <begin position="30"/>
        <end position="39"/>
    </location>
</feature>
<dbReference type="Proteomes" id="UP000326924">
    <property type="component" value="Unassembled WGS sequence"/>
</dbReference>
<feature type="compositionally biased region" description="Polar residues" evidence="1">
    <location>
        <begin position="248"/>
        <end position="260"/>
    </location>
</feature>
<reference evidence="2 3" key="1">
    <citation type="submission" date="2019-09" db="EMBL/GenBank/DDBJ databases">
        <title>Draft genome of the ectomycorrhizal ascomycete Sphaerosporella brunnea.</title>
        <authorList>
            <consortium name="DOE Joint Genome Institute"/>
            <person name="Benucci G.M."/>
            <person name="Marozzi G."/>
            <person name="Antonielli L."/>
            <person name="Sanchez S."/>
            <person name="Marco P."/>
            <person name="Wang X."/>
            <person name="Falini L.B."/>
            <person name="Barry K."/>
            <person name="Haridas S."/>
            <person name="Lipzen A."/>
            <person name="Labutti K."/>
            <person name="Grigoriev I.V."/>
            <person name="Murat C."/>
            <person name="Martin F."/>
            <person name="Albertini E."/>
            <person name="Donnini D."/>
            <person name="Bonito G."/>
        </authorList>
    </citation>
    <scope>NUCLEOTIDE SEQUENCE [LARGE SCALE GENOMIC DNA]</scope>
    <source>
        <strain evidence="2 3">Sb_GMNB300</strain>
    </source>
</reference>
<evidence type="ECO:0000313" key="3">
    <source>
        <dbReference type="Proteomes" id="UP000326924"/>
    </source>
</evidence>
<dbReference type="AlphaFoldDB" id="A0A5J5F5W7"/>
<feature type="compositionally biased region" description="Basic and acidic residues" evidence="1">
    <location>
        <begin position="105"/>
        <end position="114"/>
    </location>
</feature>
<evidence type="ECO:0000313" key="2">
    <source>
        <dbReference type="EMBL" id="KAA8911860.1"/>
    </source>
</evidence>